<keyword evidence="7 10" id="KW-0119">Carbohydrate metabolism</keyword>
<keyword evidence="5 10" id="KW-0328">Glycosyltransferase</keyword>
<evidence type="ECO:0000313" key="13">
    <source>
        <dbReference type="Proteomes" id="UP000317638"/>
    </source>
</evidence>
<evidence type="ECO:0000256" key="4">
    <source>
        <dbReference type="ARBA" id="ARBA00020295"/>
    </source>
</evidence>
<evidence type="ECO:0000256" key="8">
    <source>
        <dbReference type="ARBA" id="ARBA00031423"/>
    </source>
</evidence>
<reference evidence="12 13" key="1">
    <citation type="submission" date="2019-07" db="EMBL/GenBank/DDBJ databases">
        <authorList>
            <person name="Zhou L.-Y."/>
        </authorList>
    </citation>
    <scope>NUCLEOTIDE SEQUENCE [LARGE SCALE GENOMIC DNA]</scope>
    <source>
        <strain evidence="12 13">YIM 101269</strain>
    </source>
</reference>
<comment type="caution">
    <text evidence="12">The sequence shown here is derived from an EMBL/GenBank/DDBJ whole genome shotgun (WGS) entry which is preliminary data.</text>
</comment>
<organism evidence="12 13">
    <name type="scientific">Tessaracoccus rhinocerotis</name>
    <dbReference type="NCBI Taxonomy" id="1689449"/>
    <lineage>
        <taxon>Bacteria</taxon>
        <taxon>Bacillati</taxon>
        <taxon>Actinomycetota</taxon>
        <taxon>Actinomycetes</taxon>
        <taxon>Propionibacteriales</taxon>
        <taxon>Propionibacteriaceae</taxon>
        <taxon>Tessaracoccus</taxon>
    </lineage>
</organism>
<keyword evidence="6 10" id="KW-0808">Transferase</keyword>
<name>A0A553K533_9ACTN</name>
<evidence type="ECO:0000256" key="9">
    <source>
        <dbReference type="ARBA" id="ARBA00031501"/>
    </source>
</evidence>
<evidence type="ECO:0000259" key="11">
    <source>
        <dbReference type="Pfam" id="PF21226"/>
    </source>
</evidence>
<dbReference type="Gene3D" id="3.20.20.80">
    <property type="entry name" value="Glycosidases"/>
    <property type="match status" value="1"/>
</dbReference>
<dbReference type="PANTHER" id="PTHR32438:SF5">
    <property type="entry name" value="4-ALPHA-GLUCANOTRANSFERASE DPE1, CHLOROPLASTIC_AMYLOPLASTIC"/>
    <property type="match status" value="1"/>
</dbReference>
<dbReference type="InterPro" id="IPR003385">
    <property type="entry name" value="Glyco_hydro_77"/>
</dbReference>
<evidence type="ECO:0000256" key="7">
    <source>
        <dbReference type="ARBA" id="ARBA00023277"/>
    </source>
</evidence>
<feature type="domain" description="MalQ N-terminal beta-sandwich" evidence="11">
    <location>
        <begin position="69"/>
        <end position="159"/>
    </location>
</feature>
<dbReference type="InterPro" id="IPR017853">
    <property type="entry name" value="GH"/>
</dbReference>
<dbReference type="RefSeq" id="WP_143936849.1">
    <property type="nucleotide sequence ID" value="NZ_VKKG01000001.1"/>
</dbReference>
<evidence type="ECO:0000313" key="12">
    <source>
        <dbReference type="EMBL" id="TRY19762.1"/>
    </source>
</evidence>
<comment type="catalytic activity">
    <reaction evidence="1 10">
        <text>Transfers a segment of a (1-&gt;4)-alpha-D-glucan to a new position in an acceptor, which may be glucose or a (1-&gt;4)-alpha-D-glucan.</text>
        <dbReference type="EC" id="2.4.1.25"/>
    </reaction>
</comment>
<dbReference type="GO" id="GO:0004134">
    <property type="term" value="F:4-alpha-glucanotransferase activity"/>
    <property type="evidence" value="ECO:0007669"/>
    <property type="project" value="UniProtKB-EC"/>
</dbReference>
<dbReference type="GO" id="GO:0005975">
    <property type="term" value="P:carbohydrate metabolic process"/>
    <property type="evidence" value="ECO:0007669"/>
    <property type="project" value="InterPro"/>
</dbReference>
<sequence>MNELPEGLAELADDYGIAREFWDWKGRHTLIPAETIITVLGALGVAAGTQAERDEARARRHQDYWRRVLPPCTVIREGEVKSFPVHVPAGTSVDVQVVLESGERRPLGQTDNQVPDTQIDGAPRGEATFVVPEDIPLGYHTLVATGTEGVSQASLIVTPRFLGFPAAMRDERIWGYATQLYSVRSERSWGMGDLTDLADLITWSGTRQFAGYVLINPLHAAEPTAPMEPSPYLPASRRFVNPIYIHPESVPEFADLDPNARQRIRRMRATLAKDSDPSVIDRNGSWLAKREALELVFGVGRRAARDIAFDDFRYREGSALRNFAVWSVLCEQFGTNWQEWPEEFRSPSSPAVLDHAAAHAGRVEFYEWLQWIAHTQLSAAQTVAQEVGMRVGVVTDLAVGVSGSGAETWMMRDLFAEGMHVGAPPDQYNQAGQDWGQPPWRPDRLEEVAYAPFRAMVAATLRRVGGVRIDHIIGLFRLWWVPQGLGPKFGTYVRTNHEAMVGILALEAHRAQALVVGEDLGTVEPWVRDYLRDRGILGTSVLWFESDEHGGPLDAERWREYCMASVTTHDLPPTLGYLAGDHVRLRDDLGLLTEPLGDELAAARAEQAAWLQQLQDHGVLDEQDRDDPEEVMLALHRYLRRTPSKVLQAALVDAVGERVAQNQPGTHNEYPNWRIPLRDATGELVQLEDIFTAELPRRLAAVMNGLERQPHSRWSGE</sequence>
<dbReference type="EC" id="2.4.1.25" evidence="3 10"/>
<dbReference type="Pfam" id="PF02446">
    <property type="entry name" value="Glyco_hydro_77"/>
    <property type="match status" value="1"/>
</dbReference>
<evidence type="ECO:0000256" key="10">
    <source>
        <dbReference type="RuleBase" id="RU361207"/>
    </source>
</evidence>
<dbReference type="NCBIfam" id="TIGR00217">
    <property type="entry name" value="malQ"/>
    <property type="match status" value="1"/>
</dbReference>
<evidence type="ECO:0000256" key="5">
    <source>
        <dbReference type="ARBA" id="ARBA00022676"/>
    </source>
</evidence>
<dbReference type="EMBL" id="VKKG01000001">
    <property type="protein sequence ID" value="TRY19762.1"/>
    <property type="molecule type" value="Genomic_DNA"/>
</dbReference>
<proteinExistence type="inferred from homology"/>
<dbReference type="OrthoDB" id="9811841at2"/>
<dbReference type="Pfam" id="PF21226">
    <property type="entry name" value="MalQ_N"/>
    <property type="match status" value="1"/>
</dbReference>
<dbReference type="Proteomes" id="UP000317638">
    <property type="component" value="Unassembled WGS sequence"/>
</dbReference>
<evidence type="ECO:0000256" key="1">
    <source>
        <dbReference type="ARBA" id="ARBA00000439"/>
    </source>
</evidence>
<protein>
    <recommendedName>
        <fullName evidence="4 10">4-alpha-glucanotransferase</fullName>
        <ecNumber evidence="3 10">2.4.1.25</ecNumber>
    </recommendedName>
    <alternativeName>
        <fullName evidence="8 10">Amylomaltase</fullName>
    </alternativeName>
    <alternativeName>
        <fullName evidence="9 10">Disproportionating enzyme</fullName>
    </alternativeName>
</protein>
<evidence type="ECO:0000256" key="2">
    <source>
        <dbReference type="ARBA" id="ARBA00005684"/>
    </source>
</evidence>
<dbReference type="InterPro" id="IPR048458">
    <property type="entry name" value="MalQ_N"/>
</dbReference>
<dbReference type="AlphaFoldDB" id="A0A553K533"/>
<evidence type="ECO:0000256" key="6">
    <source>
        <dbReference type="ARBA" id="ARBA00022679"/>
    </source>
</evidence>
<keyword evidence="13" id="KW-1185">Reference proteome</keyword>
<dbReference type="SUPFAM" id="SSF51445">
    <property type="entry name" value="(Trans)glycosidases"/>
    <property type="match status" value="1"/>
</dbReference>
<evidence type="ECO:0000256" key="3">
    <source>
        <dbReference type="ARBA" id="ARBA00012560"/>
    </source>
</evidence>
<dbReference type="PANTHER" id="PTHR32438">
    <property type="entry name" value="4-ALPHA-GLUCANOTRANSFERASE DPE1, CHLOROPLASTIC/AMYLOPLASTIC"/>
    <property type="match status" value="1"/>
</dbReference>
<accession>A0A553K533</accession>
<gene>
    <name evidence="12" type="primary">malQ</name>
    <name evidence="12" type="ORF">FOJ82_02460</name>
</gene>
<comment type="similarity">
    <text evidence="2 10">Belongs to the disproportionating enzyme family.</text>
</comment>